<proteinExistence type="predicted"/>
<dbReference type="KEGG" id="jre:108991427"/>
<organism evidence="1 2">
    <name type="scientific">Juglans regia</name>
    <name type="common">English walnut</name>
    <dbReference type="NCBI Taxonomy" id="51240"/>
    <lineage>
        <taxon>Eukaryota</taxon>
        <taxon>Viridiplantae</taxon>
        <taxon>Streptophyta</taxon>
        <taxon>Embryophyta</taxon>
        <taxon>Tracheophyta</taxon>
        <taxon>Spermatophyta</taxon>
        <taxon>Magnoliopsida</taxon>
        <taxon>eudicotyledons</taxon>
        <taxon>Gunneridae</taxon>
        <taxon>Pentapetalae</taxon>
        <taxon>rosids</taxon>
        <taxon>fabids</taxon>
        <taxon>Fagales</taxon>
        <taxon>Juglandaceae</taxon>
        <taxon>Juglans</taxon>
    </lineage>
</organism>
<dbReference type="Gene3D" id="1.10.340.70">
    <property type="match status" value="1"/>
</dbReference>
<keyword evidence="1" id="KW-1185">Reference proteome</keyword>
<dbReference type="Gramene" id="Jr13_19830_p1">
    <property type="protein sequence ID" value="cds.Jr13_19830_p1"/>
    <property type="gene ID" value="Jr13_19830"/>
</dbReference>
<sequence length="144" mass="17255">MRQRRWLKLISDYQCAIKYHPVKVNQVVDALSQKSHLVDEAEMSRLFREKLLDIRKRVRKARGPLHFSLDKDGILLFQNRRVIPAYLEFMEWIMVEADATPYSVHPRSTKMYRDLKRSFWREGMRKDIAMFVDNKSKLSTRGLL</sequence>
<accession>A0A2I4EP89</accession>
<dbReference type="OrthoDB" id="996129at2759"/>
<dbReference type="GeneID" id="108991427"/>
<evidence type="ECO:0000313" key="1">
    <source>
        <dbReference type="Proteomes" id="UP000235220"/>
    </source>
</evidence>
<dbReference type="RefSeq" id="XP_018821214.1">
    <property type="nucleotide sequence ID" value="XM_018965669.1"/>
</dbReference>
<name>A0A2I4EP89_JUGRE</name>
<dbReference type="AlphaFoldDB" id="A0A2I4EP89"/>
<protein>
    <submittedName>
        <fullName evidence="2">Uncharacterized protein LOC108991427</fullName>
    </submittedName>
</protein>
<dbReference type="Proteomes" id="UP000235220">
    <property type="component" value="Chromosome 13"/>
</dbReference>
<evidence type="ECO:0000313" key="2">
    <source>
        <dbReference type="RefSeq" id="XP_018821214.1"/>
    </source>
</evidence>
<gene>
    <name evidence="2" type="primary">LOC108991427</name>
</gene>
<reference evidence="2" key="1">
    <citation type="submission" date="2025-08" db="UniProtKB">
        <authorList>
            <consortium name="RefSeq"/>
        </authorList>
    </citation>
    <scope>IDENTIFICATION</scope>
    <source>
        <tissue evidence="2">Leaves</tissue>
    </source>
</reference>